<dbReference type="EMBL" id="CAJOBJ010008337">
    <property type="protein sequence ID" value="CAF4109496.1"/>
    <property type="molecule type" value="Genomic_DNA"/>
</dbReference>
<evidence type="ECO:0000313" key="1">
    <source>
        <dbReference type="EMBL" id="CAF4109496.1"/>
    </source>
</evidence>
<reference evidence="2" key="1">
    <citation type="submission" date="2021-02" db="EMBL/GenBank/DDBJ databases">
        <authorList>
            <person name="Nowell W R."/>
        </authorList>
    </citation>
    <scope>NUCLEOTIDE SEQUENCE</scope>
</reference>
<comment type="caution">
    <text evidence="2">The sequence shown here is derived from an EMBL/GenBank/DDBJ whole genome shotgun (WGS) entry which is preliminary data.</text>
</comment>
<evidence type="ECO:0000313" key="3">
    <source>
        <dbReference type="Proteomes" id="UP000676336"/>
    </source>
</evidence>
<evidence type="ECO:0000313" key="2">
    <source>
        <dbReference type="EMBL" id="CAF4123705.1"/>
    </source>
</evidence>
<gene>
    <name evidence="1" type="ORF">GIL414_LOCUS17503</name>
    <name evidence="2" type="ORF">SMN809_LOCUS18418</name>
</gene>
<dbReference type="Proteomes" id="UP000676336">
    <property type="component" value="Unassembled WGS sequence"/>
</dbReference>
<accession>A0A8S2QU29</accession>
<dbReference type="AlphaFoldDB" id="A0A8S2QU29"/>
<sequence length="102" mass="11727">KTTEMPNLSIDKKEKDVSPLSNHENLMDFINPLKTIDLVTNNQSSGSQLIPCKSMSNLSTSQQNDDLQNEIDNHINGFQKHQWAKYGRTMPTNWIDPFETYD</sequence>
<dbReference type="Proteomes" id="UP000681720">
    <property type="component" value="Unassembled WGS sequence"/>
</dbReference>
<dbReference type="EMBL" id="CAJOBI010008852">
    <property type="protein sequence ID" value="CAF4123705.1"/>
    <property type="molecule type" value="Genomic_DNA"/>
</dbReference>
<protein>
    <submittedName>
        <fullName evidence="2">Uncharacterized protein</fullName>
    </submittedName>
</protein>
<name>A0A8S2QU29_9BILA</name>
<organism evidence="2 3">
    <name type="scientific">Rotaria magnacalcarata</name>
    <dbReference type="NCBI Taxonomy" id="392030"/>
    <lineage>
        <taxon>Eukaryota</taxon>
        <taxon>Metazoa</taxon>
        <taxon>Spiralia</taxon>
        <taxon>Gnathifera</taxon>
        <taxon>Rotifera</taxon>
        <taxon>Eurotatoria</taxon>
        <taxon>Bdelloidea</taxon>
        <taxon>Philodinida</taxon>
        <taxon>Philodinidae</taxon>
        <taxon>Rotaria</taxon>
    </lineage>
</organism>
<proteinExistence type="predicted"/>
<feature type="non-terminal residue" evidence="2">
    <location>
        <position position="1"/>
    </location>
</feature>